<organism evidence="1 2">
    <name type="scientific">Melastoma candidum</name>
    <dbReference type="NCBI Taxonomy" id="119954"/>
    <lineage>
        <taxon>Eukaryota</taxon>
        <taxon>Viridiplantae</taxon>
        <taxon>Streptophyta</taxon>
        <taxon>Embryophyta</taxon>
        <taxon>Tracheophyta</taxon>
        <taxon>Spermatophyta</taxon>
        <taxon>Magnoliopsida</taxon>
        <taxon>eudicotyledons</taxon>
        <taxon>Gunneridae</taxon>
        <taxon>Pentapetalae</taxon>
        <taxon>rosids</taxon>
        <taxon>malvids</taxon>
        <taxon>Myrtales</taxon>
        <taxon>Melastomataceae</taxon>
        <taxon>Melastomatoideae</taxon>
        <taxon>Melastomateae</taxon>
        <taxon>Melastoma</taxon>
    </lineage>
</organism>
<dbReference type="EMBL" id="CM042883">
    <property type="protein sequence ID" value="KAI4376644.1"/>
    <property type="molecule type" value="Genomic_DNA"/>
</dbReference>
<gene>
    <name evidence="1" type="ORF">MLD38_014382</name>
</gene>
<comment type="caution">
    <text evidence="1">The sequence shown here is derived from an EMBL/GenBank/DDBJ whole genome shotgun (WGS) entry which is preliminary data.</text>
</comment>
<proteinExistence type="predicted"/>
<sequence>MELSQSRAYSCASTTENLRSREDYEEALKWASLERLPTHNRVRRGILHGVTGDLKEIDIRELSVEERKKLVDRLVRNVDNNEEFLLKLKERIDRVGIELPTIEVRFKNLRVGAVAYVGKSALPTVFNFFVNLVQDAASFLHVIPSKKRRFSVLHDVSGIIRPGRLTLLLGPPGSGKTTLLRTLSGNLPSQLKASGDVTYNGHAMHEFVVGRTSAYISEHDVHMPLLTVRETLVFSAKCQGVGSNYDMLMELLRREKLQNIKPDPYIDALMKASVLKGQEDVVTDYILKILGLEGCADTIVGNNMIRGISGGQKRRVTAGEVLVGPVNALFMDSISTGLDSSTTFQIVNSIRQSNHIFSKTTLISLLQPPPETYELFDDVILLSEGQIVYQGPREHILEFFEWMGFRCPGTKAVADFLQEVTSRKDQRQFWDKEEQHYQYISASEFAEAFMSFHVGMAMEQDLQRPFEKSKSHPAALTKREYSASKKDLFKACLSREAALIRRSLVFQITKVFEVTFCSAVLATVFAKLPVFYKQRDMHFYPSWAFTLPSAIVNIPTEIVEVCAAMAITYYALGFDPSPNRIVVQFLILTLHGQAFTAFYRCMATITRDHTKANTVANFCLLWLFIFGGFIVSRDNMKEWLRWAFYTSPMMFTQTAILTNEFCGSTWDHAFEGTNKTAGIAALESRGFPSDPSWDWIGLCGLIGFIVLYDVVAILALTYLNQPGTSRAIISESKTFTSDEMEEHDGSRSLQESDSIRRGRQTFLPFIPLSITFENIKFSVDVPKELKNQLDDRLVLLKGISGWFRPGVLTAMMGVSGAGKTTLLDVLAGRKNTGYIEGSIRVSGHLKNQATFAHVSGYCEQTDIHTPFLTVYESLAYSAWLRLPRDVDPRTRELFIEEGYGSD</sequence>
<name>A0ACB9RCQ1_9MYRT</name>
<accession>A0ACB9RCQ1</accession>
<evidence type="ECO:0000313" key="1">
    <source>
        <dbReference type="EMBL" id="KAI4376644.1"/>
    </source>
</evidence>
<protein>
    <submittedName>
        <fullName evidence="1">Uncharacterized protein</fullName>
    </submittedName>
</protein>
<evidence type="ECO:0000313" key="2">
    <source>
        <dbReference type="Proteomes" id="UP001057402"/>
    </source>
</evidence>
<reference evidence="2" key="1">
    <citation type="journal article" date="2023" name="Front. Plant Sci.">
        <title>Chromosomal-level genome assembly of Melastoma candidum provides insights into trichome evolution.</title>
        <authorList>
            <person name="Zhong Y."/>
            <person name="Wu W."/>
            <person name="Sun C."/>
            <person name="Zou P."/>
            <person name="Liu Y."/>
            <person name="Dai S."/>
            <person name="Zhou R."/>
        </authorList>
    </citation>
    <scope>NUCLEOTIDE SEQUENCE [LARGE SCALE GENOMIC DNA]</scope>
</reference>
<dbReference type="Proteomes" id="UP001057402">
    <property type="component" value="Chromosome 4"/>
</dbReference>
<keyword evidence="2" id="KW-1185">Reference proteome</keyword>